<dbReference type="EMBL" id="PKSL01000115">
    <property type="protein sequence ID" value="POW04162.1"/>
    <property type="molecule type" value="Genomic_DNA"/>
</dbReference>
<gene>
    <name evidence="3" type="ORF">PSTT_10573</name>
</gene>
<organism evidence="3 4">
    <name type="scientific">Puccinia striiformis</name>
    <dbReference type="NCBI Taxonomy" id="27350"/>
    <lineage>
        <taxon>Eukaryota</taxon>
        <taxon>Fungi</taxon>
        <taxon>Dikarya</taxon>
        <taxon>Basidiomycota</taxon>
        <taxon>Pucciniomycotina</taxon>
        <taxon>Pucciniomycetes</taxon>
        <taxon>Pucciniales</taxon>
        <taxon>Pucciniaceae</taxon>
        <taxon>Puccinia</taxon>
    </lineage>
</organism>
<dbReference type="VEuPathDB" id="FungiDB:PSTT_10573"/>
<evidence type="ECO:0000256" key="1">
    <source>
        <dbReference type="SAM" id="MobiDB-lite"/>
    </source>
</evidence>
<reference evidence="3" key="1">
    <citation type="submission" date="2017-12" db="EMBL/GenBank/DDBJ databases">
        <title>Gene loss provides genomic basis for host adaptation in cereal stripe rust fungi.</title>
        <authorList>
            <person name="Xia C."/>
        </authorList>
    </citation>
    <scope>NUCLEOTIDE SEQUENCE [LARGE SCALE GENOMIC DNA]</scope>
    <source>
        <strain evidence="3">93-210</strain>
    </source>
</reference>
<dbReference type="VEuPathDB" id="FungiDB:PSHT_08659"/>
<name>A0A2S4V3Q3_9BASI</name>
<dbReference type="Proteomes" id="UP000239156">
    <property type="component" value="Unassembled WGS sequence"/>
</dbReference>
<keyword evidence="4" id="KW-1185">Reference proteome</keyword>
<comment type="caution">
    <text evidence="3">The sequence shown here is derived from an EMBL/GenBank/DDBJ whole genome shotgun (WGS) entry which is preliminary data.</text>
</comment>
<dbReference type="AlphaFoldDB" id="A0A2S4V3Q3"/>
<evidence type="ECO:0000313" key="4">
    <source>
        <dbReference type="Proteomes" id="UP000239156"/>
    </source>
</evidence>
<dbReference type="Pfam" id="PF20231">
    <property type="entry name" value="DUF6589"/>
    <property type="match status" value="1"/>
</dbReference>
<feature type="domain" description="DUF6589" evidence="2">
    <location>
        <begin position="2"/>
        <end position="58"/>
    </location>
</feature>
<feature type="compositionally biased region" description="Basic and acidic residues" evidence="1">
    <location>
        <begin position="157"/>
        <end position="168"/>
    </location>
</feature>
<protein>
    <recommendedName>
        <fullName evidence="2">DUF6589 domain-containing protein</fullName>
    </recommendedName>
</protein>
<accession>A0A2S4V3Q3</accession>
<feature type="compositionally biased region" description="Acidic residues" evidence="1">
    <location>
        <begin position="182"/>
        <end position="193"/>
    </location>
</feature>
<dbReference type="InterPro" id="IPR046496">
    <property type="entry name" value="DUF6589"/>
</dbReference>
<evidence type="ECO:0000313" key="3">
    <source>
        <dbReference type="EMBL" id="POW04162.1"/>
    </source>
</evidence>
<feature type="region of interest" description="Disordered" evidence="1">
    <location>
        <begin position="140"/>
        <end position="193"/>
    </location>
</feature>
<evidence type="ECO:0000259" key="2">
    <source>
        <dbReference type="Pfam" id="PF20231"/>
    </source>
</evidence>
<sequence>MPHYSKAIPKLIIQLKHVLPESIAQLVMNNLLISPTGRAGHSMATDQHLEQLNYWLKSGIGTKIERLLELIKLESGAEVVHQSHKNQLTVDSINNFRRMAAKEQMGEGPPKACSPVPIIDSYLTGVRKLQEEFTKNRLARLRPDAPGAMSMQEDDEIAGRDLNQDHNDQLAPHVLSDKGSGDEDGEIQEEEEG</sequence>
<proteinExistence type="predicted"/>